<keyword evidence="4" id="KW-0677">Repeat</keyword>
<evidence type="ECO:0000256" key="4">
    <source>
        <dbReference type="ARBA" id="ARBA00022737"/>
    </source>
</evidence>
<evidence type="ECO:0000259" key="11">
    <source>
        <dbReference type="PROSITE" id="PS50199"/>
    </source>
</evidence>
<evidence type="ECO:0000256" key="1">
    <source>
        <dbReference type="ARBA" id="ARBA00008278"/>
    </source>
</evidence>
<dbReference type="PROSITE" id="PS50199">
    <property type="entry name" value="ZF_RANBP2_2"/>
    <property type="match status" value="3"/>
</dbReference>
<dbReference type="EMBL" id="JAFBMS010000258">
    <property type="protein sequence ID" value="KAG9332100.1"/>
    <property type="molecule type" value="Genomic_DNA"/>
</dbReference>
<protein>
    <recommendedName>
        <fullName evidence="15">RBR-type E3 ubiquitin transferase</fullName>
    </recommendedName>
</protein>
<keyword evidence="14" id="KW-1185">Reference proteome</keyword>
<dbReference type="Gene3D" id="3.30.40.10">
    <property type="entry name" value="Zinc/RING finger domain, C3HC4 (zinc finger)"/>
    <property type="match status" value="1"/>
</dbReference>
<dbReference type="PROSITE" id="PS50119">
    <property type="entry name" value="ZF_BBOX"/>
    <property type="match status" value="1"/>
</dbReference>
<keyword evidence="5 8" id="KW-0863">Zinc-finger</keyword>
<evidence type="ECO:0000256" key="5">
    <source>
        <dbReference type="ARBA" id="ARBA00022771"/>
    </source>
</evidence>
<dbReference type="SMART" id="SM00547">
    <property type="entry name" value="ZnF_RBZ"/>
    <property type="match status" value="3"/>
</dbReference>
<dbReference type="InterPro" id="IPR026254">
    <property type="entry name" value="RNF31-like"/>
</dbReference>
<evidence type="ECO:0000256" key="8">
    <source>
        <dbReference type="PROSITE-ProRule" id="PRU00322"/>
    </source>
</evidence>
<dbReference type="Gene3D" id="4.10.1060.10">
    <property type="entry name" value="Zinc finger, RanBP2-type"/>
    <property type="match status" value="1"/>
</dbReference>
<name>A0A8T2MY31_9TELE</name>
<comment type="similarity">
    <text evidence="1">Belongs to the RBR family.</text>
</comment>
<accession>A0A8T2MY31</accession>
<dbReference type="CDD" id="cd19815">
    <property type="entry name" value="Bbox1_HOIP"/>
    <property type="match status" value="1"/>
</dbReference>
<evidence type="ECO:0000256" key="7">
    <source>
        <dbReference type="ARBA" id="ARBA00022833"/>
    </source>
</evidence>
<dbReference type="InterPro" id="IPR018997">
    <property type="entry name" value="PUB_domain"/>
</dbReference>
<dbReference type="InterPro" id="IPR036443">
    <property type="entry name" value="Znf_RanBP2_sf"/>
</dbReference>
<dbReference type="InterPro" id="IPR057426">
    <property type="entry name" value="RNF31_UBA_3"/>
</dbReference>
<feature type="domain" description="RanBP2-type" evidence="11">
    <location>
        <begin position="323"/>
        <end position="352"/>
    </location>
</feature>
<evidence type="ECO:0000259" key="10">
    <source>
        <dbReference type="PROSITE" id="PS50119"/>
    </source>
</evidence>
<feature type="domain" description="RING-type" evidence="12">
    <location>
        <begin position="708"/>
        <end position="890"/>
    </location>
</feature>
<evidence type="ECO:0000256" key="6">
    <source>
        <dbReference type="ARBA" id="ARBA00022786"/>
    </source>
</evidence>
<dbReference type="GO" id="GO:0061630">
    <property type="term" value="F:ubiquitin protein ligase activity"/>
    <property type="evidence" value="ECO:0007669"/>
    <property type="project" value="TreeGrafter"/>
</dbReference>
<dbReference type="Gene3D" id="1.20.58.2190">
    <property type="match status" value="1"/>
</dbReference>
<dbReference type="Pfam" id="PF09409">
    <property type="entry name" value="PUB"/>
    <property type="match status" value="1"/>
</dbReference>
<feature type="domain" description="RING-type" evidence="9">
    <location>
        <begin position="712"/>
        <end position="761"/>
    </location>
</feature>
<evidence type="ECO:0000256" key="3">
    <source>
        <dbReference type="ARBA" id="ARBA00022723"/>
    </source>
</evidence>
<dbReference type="PROSITE" id="PS50089">
    <property type="entry name" value="ZF_RING_2"/>
    <property type="match status" value="1"/>
</dbReference>
<sequence>MASLPGQLAEVRARAETNLLSTGSAQEVSSEVQTLARIPLPLLAKYHHINAETMIKENSTGQDRKESVASLQKLFTALSILEKYGCNLANPNRPKYWRTVKHNNPVFRATVNAIKGGRSVLNLYGYTNQQPDGLSFPDNVTDPDVGKVAAVTVEVMTLRTELDMFIKVPQEESEIASDGEVLAASESRQWDSKPSPLFTPPKPAPIPRVKTISPPPASQAGGNCNLCGGSPSVLCHPCGSTFFCGQCDQIYHRHPERTNHRREKIKPDNCTICGTEPVSAQCPACNQRLCVECDKLYHTHPDRKDHQRIPTVPVTSLNTLSRSLSSWQCASCTTVNGVKAVLCISCERPRLVCAATSVPEESPQPVTITEWQCKSCTVLNSGSSVLCSVCERPRLATRPPTAPERTAPLTTSQQWTCQFCTYMNSMPSMECEMCDLPRSGPTITPSPASPPLPSPAKVFPAPLPVKPVVTPKQQDPDFMRQKVMKEEGLRLIQQIREGEKKGVSPEEVYAALCVSSGSNVSPCDWLKSELPHLLDEICAMAASVQQDYKTGNSGPQGELQNPGGQSEAVQLSRAEAKQAWLAAGGDTEKAVQHLLRNRRAKVRELCSLGFSEVVRCEEALRLSGGERPLLQPFHQRMWSEQPEPRIDFRHPDKQRMCRRLLALYDLPSWGRCELALSLLQEPDAPYSLEDVVQVVKESQDRDFIKRVLAKQCPICFSIYPYSKMKSLTSCQCSICSECFQEHFTVAVRDKHIRDMVCPACSEPDINDPEHLENYFSTLDIQLRDCLEKEVYELFHQKLTEHALIKDPKFRWCTHCSFGFIWDGDELKVTCPQCNKSFCNECKKPWEQQHQGLTCEQFQVWKRENDPEYQRQGLAGYLRDNGISELPSYSN</sequence>
<dbReference type="SUPFAM" id="SSF90209">
    <property type="entry name" value="Ran binding protein zinc finger-like"/>
    <property type="match status" value="1"/>
</dbReference>
<dbReference type="PANTHER" id="PTHR16004:SF5">
    <property type="entry name" value="E3 UBIQUITIN-PROTEIN LIGASE RNF31"/>
    <property type="match status" value="1"/>
</dbReference>
<dbReference type="PANTHER" id="PTHR16004">
    <property type="entry name" value="RING FINGER PROTEIN 31-RELATED"/>
    <property type="match status" value="1"/>
</dbReference>
<dbReference type="InterPro" id="IPR044066">
    <property type="entry name" value="TRIAD_supradom"/>
</dbReference>
<dbReference type="SUPFAM" id="SSF143503">
    <property type="entry name" value="PUG domain-like"/>
    <property type="match status" value="1"/>
</dbReference>
<reference evidence="13" key="1">
    <citation type="thesis" date="2021" institute="BYU ScholarsArchive" country="Provo, UT, USA">
        <title>Applications of and Algorithms for Genome Assembly and Genomic Analyses with an Emphasis on Marine Teleosts.</title>
        <authorList>
            <person name="Pickett B.D."/>
        </authorList>
    </citation>
    <scope>NUCLEOTIDE SEQUENCE</scope>
    <source>
        <strain evidence="13">HI-2016</strain>
    </source>
</reference>
<dbReference type="SMART" id="SM00647">
    <property type="entry name" value="IBR"/>
    <property type="match status" value="1"/>
</dbReference>
<dbReference type="GO" id="GO:0097039">
    <property type="term" value="P:protein linear polyubiquitination"/>
    <property type="evidence" value="ECO:0007669"/>
    <property type="project" value="TreeGrafter"/>
</dbReference>
<keyword evidence="7" id="KW-0862">Zinc</keyword>
<organism evidence="13 14">
    <name type="scientific">Albula glossodonta</name>
    <name type="common">roundjaw bonefish</name>
    <dbReference type="NCBI Taxonomy" id="121402"/>
    <lineage>
        <taxon>Eukaryota</taxon>
        <taxon>Metazoa</taxon>
        <taxon>Chordata</taxon>
        <taxon>Craniata</taxon>
        <taxon>Vertebrata</taxon>
        <taxon>Euteleostomi</taxon>
        <taxon>Actinopterygii</taxon>
        <taxon>Neopterygii</taxon>
        <taxon>Teleostei</taxon>
        <taxon>Albuliformes</taxon>
        <taxon>Albulidae</taxon>
        <taxon>Albula</taxon>
    </lineage>
</organism>
<dbReference type="InterPro" id="IPR002867">
    <property type="entry name" value="IBR_dom"/>
</dbReference>
<dbReference type="Gene3D" id="6.10.140.1100">
    <property type="match status" value="1"/>
</dbReference>
<dbReference type="InterPro" id="IPR036339">
    <property type="entry name" value="PUB-like_dom_sf"/>
</dbReference>
<evidence type="ECO:0000256" key="2">
    <source>
        <dbReference type="ARBA" id="ARBA00022679"/>
    </source>
</evidence>
<dbReference type="Pfam" id="PF01485">
    <property type="entry name" value="IBR"/>
    <property type="match status" value="1"/>
</dbReference>
<dbReference type="Gene3D" id="2.30.30.380">
    <property type="entry name" value="Zn-finger domain of Sec23/24"/>
    <property type="match status" value="1"/>
</dbReference>
<dbReference type="OrthoDB" id="9978677at2759"/>
<evidence type="ECO:0000313" key="13">
    <source>
        <dbReference type="EMBL" id="KAG9332100.1"/>
    </source>
</evidence>
<gene>
    <name evidence="13" type="ORF">JZ751_015876</name>
</gene>
<keyword evidence="3" id="KW-0479">Metal-binding</keyword>
<dbReference type="Pfam" id="PF25163">
    <property type="entry name" value="UBA_RNF31"/>
    <property type="match status" value="1"/>
</dbReference>
<dbReference type="InterPro" id="IPR047543">
    <property type="entry name" value="Bbox1_RNF31-like"/>
</dbReference>
<dbReference type="Proteomes" id="UP000824540">
    <property type="component" value="Unassembled WGS sequence"/>
</dbReference>
<dbReference type="InterPro" id="IPR000315">
    <property type="entry name" value="Znf_B-box"/>
</dbReference>
<keyword evidence="6" id="KW-0833">Ubl conjugation pathway</keyword>
<dbReference type="GO" id="GO:1990450">
    <property type="term" value="F:linear polyubiquitin binding"/>
    <property type="evidence" value="ECO:0007669"/>
    <property type="project" value="TreeGrafter"/>
</dbReference>
<evidence type="ECO:0000313" key="14">
    <source>
        <dbReference type="Proteomes" id="UP000824540"/>
    </source>
</evidence>
<comment type="caution">
    <text evidence="13">The sequence shown here is derived from an EMBL/GenBank/DDBJ whole genome shotgun (WGS) entry which is preliminary data.</text>
</comment>
<dbReference type="SUPFAM" id="SSF57845">
    <property type="entry name" value="B-box zinc-binding domain"/>
    <property type="match status" value="1"/>
</dbReference>
<dbReference type="GO" id="GO:0070530">
    <property type="term" value="F:K63-linked polyubiquitin modification-dependent protein binding"/>
    <property type="evidence" value="ECO:0007669"/>
    <property type="project" value="TreeGrafter"/>
</dbReference>
<feature type="domain" description="B box-type" evidence="10">
    <location>
        <begin position="265"/>
        <end position="311"/>
    </location>
</feature>
<dbReference type="PROSITE" id="PS01358">
    <property type="entry name" value="ZF_RANBP2_1"/>
    <property type="match status" value="3"/>
</dbReference>
<dbReference type="Gene3D" id="1.10.8.10">
    <property type="entry name" value="DNA helicase RuvA subunit, C-terminal domain"/>
    <property type="match status" value="1"/>
</dbReference>
<dbReference type="InterPro" id="IPR001876">
    <property type="entry name" value="Znf_RanBP2"/>
</dbReference>
<feature type="domain" description="RanBP2-type" evidence="11">
    <location>
        <begin position="411"/>
        <end position="440"/>
    </location>
</feature>
<dbReference type="AlphaFoldDB" id="A0A8T2MY31"/>
<dbReference type="SUPFAM" id="SSF57850">
    <property type="entry name" value="RING/U-box"/>
    <property type="match status" value="2"/>
</dbReference>
<dbReference type="InterPro" id="IPR013083">
    <property type="entry name" value="Znf_RING/FYVE/PHD"/>
</dbReference>
<dbReference type="GO" id="GO:0036435">
    <property type="term" value="F:K48-linked polyubiquitin modification-dependent protein binding"/>
    <property type="evidence" value="ECO:0007669"/>
    <property type="project" value="TreeGrafter"/>
</dbReference>
<evidence type="ECO:0000259" key="12">
    <source>
        <dbReference type="PROSITE" id="PS51873"/>
    </source>
</evidence>
<keyword evidence="2" id="KW-0808">Transferase</keyword>
<evidence type="ECO:0000259" key="9">
    <source>
        <dbReference type="PROSITE" id="PS50089"/>
    </source>
</evidence>
<feature type="domain" description="RanBP2-type" evidence="11">
    <location>
        <begin position="367"/>
        <end position="396"/>
    </location>
</feature>
<dbReference type="Pfam" id="PF16678">
    <property type="entry name" value="UBA_HOIP"/>
    <property type="match status" value="1"/>
</dbReference>
<dbReference type="InterPro" id="IPR047540">
    <property type="entry name" value="BRcat_RBR_RNF31-like"/>
</dbReference>
<dbReference type="CDD" id="cd20337">
    <property type="entry name" value="BRcat_RBR_HOIP"/>
    <property type="match status" value="1"/>
</dbReference>
<dbReference type="GO" id="GO:0008270">
    <property type="term" value="F:zinc ion binding"/>
    <property type="evidence" value="ECO:0007669"/>
    <property type="project" value="UniProtKB-KW"/>
</dbReference>
<dbReference type="InterPro" id="IPR001841">
    <property type="entry name" value="Znf_RING"/>
</dbReference>
<evidence type="ECO:0008006" key="15">
    <source>
        <dbReference type="Google" id="ProtNLM"/>
    </source>
</evidence>
<proteinExistence type="inferred from homology"/>
<dbReference type="GO" id="GO:0071797">
    <property type="term" value="C:LUBAC complex"/>
    <property type="evidence" value="ECO:0007669"/>
    <property type="project" value="InterPro"/>
</dbReference>
<dbReference type="InterPro" id="IPR032065">
    <property type="entry name" value="RNF31-UBA"/>
</dbReference>
<dbReference type="Pfam" id="PF00641">
    <property type="entry name" value="Zn_ribbon_RanBP"/>
    <property type="match status" value="3"/>
</dbReference>
<dbReference type="PROSITE" id="PS51873">
    <property type="entry name" value="TRIAD"/>
    <property type="match status" value="1"/>
</dbReference>
<dbReference type="CDD" id="cd16631">
    <property type="entry name" value="mRING-HC-C4C4_RBR_HOIP"/>
    <property type="match status" value="1"/>
</dbReference>
<dbReference type="InterPro" id="IPR047541">
    <property type="entry name" value="RNF31_RBR_mRING-HC-like"/>
</dbReference>